<proteinExistence type="predicted"/>
<evidence type="ECO:0000313" key="1">
    <source>
        <dbReference type="EMBL" id="THU78238.1"/>
    </source>
</evidence>
<gene>
    <name evidence="1" type="ORF">K435DRAFT_61471</name>
</gene>
<accession>A0A4S8KS82</accession>
<keyword evidence="2" id="KW-1185">Reference proteome</keyword>
<sequence>MFWCSQLYQDIVKFGQWTSECNWTRFSIASPYDLLDIVLFPVDLRRGSNHPFNIWLSQAHLIASKISARGGDDVEFKPHQLLFPELKSLHITLDECHDCTGVTVNEYRECTLAGTFMIAALDSDNSGSSPSVEGATVSDEVYVFLENGTLSKTSTDRLDFGTRKLILGSMIWSSNEDGSDPWSERRIREYLESFGLSLDCMKLEAEYRFVGWGQESFDALEDVCRSCGFNPYSVCVADYLGYPVLAM</sequence>
<evidence type="ECO:0000313" key="2">
    <source>
        <dbReference type="Proteomes" id="UP000297245"/>
    </source>
</evidence>
<reference evidence="1 2" key="1">
    <citation type="journal article" date="2019" name="Nat. Ecol. Evol.">
        <title>Megaphylogeny resolves global patterns of mushroom evolution.</title>
        <authorList>
            <person name="Varga T."/>
            <person name="Krizsan K."/>
            <person name="Foldi C."/>
            <person name="Dima B."/>
            <person name="Sanchez-Garcia M."/>
            <person name="Sanchez-Ramirez S."/>
            <person name="Szollosi G.J."/>
            <person name="Szarkandi J.G."/>
            <person name="Papp V."/>
            <person name="Albert L."/>
            <person name="Andreopoulos W."/>
            <person name="Angelini C."/>
            <person name="Antonin V."/>
            <person name="Barry K.W."/>
            <person name="Bougher N.L."/>
            <person name="Buchanan P."/>
            <person name="Buyck B."/>
            <person name="Bense V."/>
            <person name="Catcheside P."/>
            <person name="Chovatia M."/>
            <person name="Cooper J."/>
            <person name="Damon W."/>
            <person name="Desjardin D."/>
            <person name="Finy P."/>
            <person name="Geml J."/>
            <person name="Haridas S."/>
            <person name="Hughes K."/>
            <person name="Justo A."/>
            <person name="Karasinski D."/>
            <person name="Kautmanova I."/>
            <person name="Kiss B."/>
            <person name="Kocsube S."/>
            <person name="Kotiranta H."/>
            <person name="LaButti K.M."/>
            <person name="Lechner B.E."/>
            <person name="Liimatainen K."/>
            <person name="Lipzen A."/>
            <person name="Lukacs Z."/>
            <person name="Mihaltcheva S."/>
            <person name="Morgado L.N."/>
            <person name="Niskanen T."/>
            <person name="Noordeloos M.E."/>
            <person name="Ohm R.A."/>
            <person name="Ortiz-Santana B."/>
            <person name="Ovrebo C."/>
            <person name="Racz N."/>
            <person name="Riley R."/>
            <person name="Savchenko A."/>
            <person name="Shiryaev A."/>
            <person name="Soop K."/>
            <person name="Spirin V."/>
            <person name="Szebenyi C."/>
            <person name="Tomsovsky M."/>
            <person name="Tulloss R.E."/>
            <person name="Uehling J."/>
            <person name="Grigoriev I.V."/>
            <person name="Vagvolgyi C."/>
            <person name="Papp T."/>
            <person name="Martin F.M."/>
            <person name="Miettinen O."/>
            <person name="Hibbett D.S."/>
            <person name="Nagy L.G."/>
        </authorList>
    </citation>
    <scope>NUCLEOTIDE SEQUENCE [LARGE SCALE GENOMIC DNA]</scope>
    <source>
        <strain evidence="1 2">CBS 962.96</strain>
    </source>
</reference>
<protein>
    <submittedName>
        <fullName evidence="1">Uncharacterized protein</fullName>
    </submittedName>
</protein>
<dbReference type="OrthoDB" id="10599451at2759"/>
<organism evidence="1 2">
    <name type="scientific">Dendrothele bispora (strain CBS 962.96)</name>
    <dbReference type="NCBI Taxonomy" id="1314807"/>
    <lineage>
        <taxon>Eukaryota</taxon>
        <taxon>Fungi</taxon>
        <taxon>Dikarya</taxon>
        <taxon>Basidiomycota</taxon>
        <taxon>Agaricomycotina</taxon>
        <taxon>Agaricomycetes</taxon>
        <taxon>Agaricomycetidae</taxon>
        <taxon>Agaricales</taxon>
        <taxon>Agaricales incertae sedis</taxon>
        <taxon>Dendrothele</taxon>
    </lineage>
</organism>
<dbReference type="Proteomes" id="UP000297245">
    <property type="component" value="Unassembled WGS sequence"/>
</dbReference>
<dbReference type="AlphaFoldDB" id="A0A4S8KS82"/>
<name>A0A4S8KS82_DENBC</name>
<dbReference type="EMBL" id="ML180233">
    <property type="protein sequence ID" value="THU78238.1"/>
    <property type="molecule type" value="Genomic_DNA"/>
</dbReference>